<organism evidence="2 3">
    <name type="scientific">Thalassobacillus devorans</name>
    <dbReference type="NCBI Taxonomy" id="279813"/>
    <lineage>
        <taxon>Bacteria</taxon>
        <taxon>Bacillati</taxon>
        <taxon>Bacillota</taxon>
        <taxon>Bacilli</taxon>
        <taxon>Bacillales</taxon>
        <taxon>Bacillaceae</taxon>
        <taxon>Thalassobacillus</taxon>
    </lineage>
</organism>
<dbReference type="EMBL" id="BMCJ01000003">
    <property type="protein sequence ID" value="GGC87409.1"/>
    <property type="molecule type" value="Genomic_DNA"/>
</dbReference>
<accession>A0ABQ1NY10</accession>
<dbReference type="Proteomes" id="UP000619534">
    <property type="component" value="Unassembled WGS sequence"/>
</dbReference>
<comment type="caution">
    <text evidence="2">The sequence shown here is derived from an EMBL/GenBank/DDBJ whole genome shotgun (WGS) entry which is preliminary data.</text>
</comment>
<name>A0ABQ1NY10_9BACI</name>
<keyword evidence="3" id="KW-1185">Reference proteome</keyword>
<proteinExistence type="predicted"/>
<reference evidence="3" key="1">
    <citation type="journal article" date="2019" name="Int. J. Syst. Evol. Microbiol.">
        <title>The Global Catalogue of Microorganisms (GCM) 10K type strain sequencing project: providing services to taxonomists for standard genome sequencing and annotation.</title>
        <authorList>
            <consortium name="The Broad Institute Genomics Platform"/>
            <consortium name="The Broad Institute Genome Sequencing Center for Infectious Disease"/>
            <person name="Wu L."/>
            <person name="Ma J."/>
        </authorList>
    </citation>
    <scope>NUCLEOTIDE SEQUENCE [LARGE SCALE GENOMIC DNA]</scope>
    <source>
        <strain evidence="3">CCM 7282</strain>
    </source>
</reference>
<evidence type="ECO:0000313" key="3">
    <source>
        <dbReference type="Proteomes" id="UP000619534"/>
    </source>
</evidence>
<gene>
    <name evidence="2" type="ORF">GCM10007216_17670</name>
</gene>
<evidence type="ECO:0000256" key="1">
    <source>
        <dbReference type="SAM" id="MobiDB-lite"/>
    </source>
</evidence>
<sequence length="73" mass="8293">MSLKVASLFNYPFKEDIYNMSGGSFLPSFGWVGWETARLPREKEPGETPQGVKTTEEACRFPRRKASSFPSYP</sequence>
<feature type="region of interest" description="Disordered" evidence="1">
    <location>
        <begin position="41"/>
        <end position="73"/>
    </location>
</feature>
<protein>
    <submittedName>
        <fullName evidence="2">Uncharacterized protein</fullName>
    </submittedName>
</protein>
<evidence type="ECO:0000313" key="2">
    <source>
        <dbReference type="EMBL" id="GGC87409.1"/>
    </source>
</evidence>